<accession>A0ABT8ASD0</accession>
<protein>
    <submittedName>
        <fullName evidence="1">Uncharacterized protein</fullName>
    </submittedName>
</protein>
<name>A0ABT8ASD0_9HYPH</name>
<dbReference type="EMBL" id="JAUFPT010000058">
    <property type="protein sequence ID" value="MDN3572345.1"/>
    <property type="molecule type" value="Genomic_DNA"/>
</dbReference>
<evidence type="ECO:0000313" key="1">
    <source>
        <dbReference type="EMBL" id="MDN3572345.1"/>
    </source>
</evidence>
<sequence>MDASAHHQPASLQILRDRRGLVIGRLEQRPTGKIVARDAHGLLVRTYDPREGTTRDGLVLVVAQSDVLAALLIRR</sequence>
<gene>
    <name evidence="1" type="ORF">QWZ18_17155</name>
</gene>
<dbReference type="RefSeq" id="WP_238285107.1">
    <property type="nucleotide sequence ID" value="NZ_BPQS01000002.1"/>
</dbReference>
<comment type="caution">
    <text evidence="1">The sequence shown here is derived from an EMBL/GenBank/DDBJ whole genome shotgun (WGS) entry which is preliminary data.</text>
</comment>
<dbReference type="Proteomes" id="UP001244297">
    <property type="component" value="Unassembled WGS sequence"/>
</dbReference>
<evidence type="ECO:0000313" key="2">
    <source>
        <dbReference type="Proteomes" id="UP001244297"/>
    </source>
</evidence>
<keyword evidence="2" id="KW-1185">Reference proteome</keyword>
<organism evidence="1 2">
    <name type="scientific">Methylobacterium longum</name>
    <dbReference type="NCBI Taxonomy" id="767694"/>
    <lineage>
        <taxon>Bacteria</taxon>
        <taxon>Pseudomonadati</taxon>
        <taxon>Pseudomonadota</taxon>
        <taxon>Alphaproteobacteria</taxon>
        <taxon>Hyphomicrobiales</taxon>
        <taxon>Methylobacteriaceae</taxon>
        <taxon>Methylobacterium</taxon>
    </lineage>
</organism>
<reference evidence="2" key="1">
    <citation type="journal article" date="2019" name="Int. J. Syst. Evol. Microbiol.">
        <title>The Global Catalogue of Microorganisms (GCM) 10K type strain sequencing project: providing services to taxonomists for standard genome sequencing and annotation.</title>
        <authorList>
            <consortium name="The Broad Institute Genomics Platform"/>
            <consortium name="The Broad Institute Genome Sequencing Center for Infectious Disease"/>
            <person name="Wu L."/>
            <person name="Ma J."/>
        </authorList>
    </citation>
    <scope>NUCLEOTIDE SEQUENCE [LARGE SCALE GENOMIC DNA]</scope>
    <source>
        <strain evidence="2">CECT 7806</strain>
    </source>
</reference>
<proteinExistence type="predicted"/>